<comment type="cofactor">
    <cofactor evidence="1">
        <name>FAD</name>
        <dbReference type="ChEBI" id="CHEBI:57692"/>
    </cofactor>
</comment>
<reference evidence="8" key="1">
    <citation type="submission" date="2020-03" db="EMBL/GenBank/DDBJ databases">
        <authorList>
            <person name="He L."/>
        </authorList>
    </citation>
    <scope>NUCLEOTIDE SEQUENCE</scope>
    <source>
        <strain evidence="8">CkLH20</strain>
    </source>
</reference>
<gene>
    <name evidence="8" type="ORF">CkaCkLH20_08128</name>
</gene>
<name>A0A9P6I2F6_9PEZI</name>
<feature type="region of interest" description="Disordered" evidence="7">
    <location>
        <begin position="1"/>
        <end position="20"/>
    </location>
</feature>
<proteinExistence type="inferred from homology"/>
<dbReference type="Gene3D" id="3.50.50.60">
    <property type="entry name" value="FAD/NAD(P)-binding domain"/>
    <property type="match status" value="3"/>
</dbReference>
<sequence length="625" mass="69755">MARDGVSNGTSPVKDAVEPTKLVNLEEGGLGDVDKDNYIDYNAPYVRNPLPEPDSEVRVLVVGAGIHGLLTAHHLMKDGGLTNEEVILIDRAGGWGGSWYWNRYPGVMCDVEGYGYLPLLEETGHIPKRRYSYGYEIREQCERIADMLNLKAGFGVNVTHQQWDDSVKRWVVTMTRTLPDGSSSDPYTVKTQFLVCSGGLFPTPLVPLFKNMKAFRSSPGKAVMHTARWDWSVSGGSQEQPDMTRFKDKRVGIVGTGNTAVQVIPLVAEWAKKLYVFQRHSAYVGPHFQQDTTPEFWKDVAYKKGWQYERMVNLDAFFTNPKEYPDRVKDGWSQIGGVRALIGGSFDPVLPGGEEAHVERLIALDKEWSEKMRQRVSQEVDDPDVAEKLKCWAPSWCKRPTFHNSYLTTFNKPNVELIDTNGQGVRDCTAGGVIANGREYELDVLILATGYTIAIFDSDPSKSTTTTIVGRDERTLSDKWKSDDFGTMFGLATNGFPNLFFCTPAGSGVSSNFLSYLENNARTSAHVIRQALERAENPNFVEIEALKDAEDRFTDQVMEKARHFSGLGICGLELNTVTNGTGFTVPKMPDAELRKEPWGEGILGMRKLIAEWTQQGRLEGFQVVG</sequence>
<dbReference type="EMBL" id="JAATWM020000026">
    <property type="protein sequence ID" value="KAF9874565.1"/>
    <property type="molecule type" value="Genomic_DNA"/>
</dbReference>
<dbReference type="AlphaFoldDB" id="A0A9P6I2F6"/>
<keyword evidence="3" id="KW-0285">Flavoprotein</keyword>
<comment type="caution">
    <text evidence="8">The sequence shown here is derived from an EMBL/GenBank/DDBJ whole genome shotgun (WGS) entry which is preliminary data.</text>
</comment>
<keyword evidence="5" id="KW-0521">NADP</keyword>
<evidence type="ECO:0000256" key="6">
    <source>
        <dbReference type="ARBA" id="ARBA00023002"/>
    </source>
</evidence>
<evidence type="ECO:0000256" key="2">
    <source>
        <dbReference type="ARBA" id="ARBA00010139"/>
    </source>
</evidence>
<dbReference type="RefSeq" id="XP_038744026.1">
    <property type="nucleotide sequence ID" value="XM_038890843.1"/>
</dbReference>
<dbReference type="Proteomes" id="UP000781932">
    <property type="component" value="Unassembled WGS sequence"/>
</dbReference>
<dbReference type="InterPro" id="IPR050775">
    <property type="entry name" value="FAD-binding_Monooxygenases"/>
</dbReference>
<evidence type="ECO:0008006" key="10">
    <source>
        <dbReference type="Google" id="ProtNLM"/>
    </source>
</evidence>
<dbReference type="InterPro" id="IPR036188">
    <property type="entry name" value="FAD/NAD-bd_sf"/>
</dbReference>
<evidence type="ECO:0000256" key="5">
    <source>
        <dbReference type="ARBA" id="ARBA00022857"/>
    </source>
</evidence>
<evidence type="ECO:0000256" key="4">
    <source>
        <dbReference type="ARBA" id="ARBA00022827"/>
    </source>
</evidence>
<keyword evidence="9" id="KW-1185">Reference proteome</keyword>
<dbReference type="OrthoDB" id="66881at2759"/>
<reference evidence="8" key="2">
    <citation type="submission" date="2020-11" db="EMBL/GenBank/DDBJ databases">
        <title>Whole genome sequencing of Colletotrichum sp.</title>
        <authorList>
            <person name="Li H."/>
        </authorList>
    </citation>
    <scope>NUCLEOTIDE SEQUENCE</scope>
    <source>
        <strain evidence="8">CkLH20</strain>
    </source>
</reference>
<keyword evidence="6" id="KW-0560">Oxidoreductase</keyword>
<evidence type="ECO:0000313" key="8">
    <source>
        <dbReference type="EMBL" id="KAF9874565.1"/>
    </source>
</evidence>
<protein>
    <recommendedName>
        <fullName evidence="10">L-ornithine N(5)-oxygenase</fullName>
    </recommendedName>
</protein>
<evidence type="ECO:0000256" key="3">
    <source>
        <dbReference type="ARBA" id="ARBA00022630"/>
    </source>
</evidence>
<evidence type="ECO:0000256" key="7">
    <source>
        <dbReference type="SAM" id="MobiDB-lite"/>
    </source>
</evidence>
<dbReference type="SUPFAM" id="SSF51905">
    <property type="entry name" value="FAD/NAD(P)-binding domain"/>
    <property type="match status" value="1"/>
</dbReference>
<accession>A0A9P6I2F6</accession>
<dbReference type="GeneID" id="62163917"/>
<evidence type="ECO:0000256" key="1">
    <source>
        <dbReference type="ARBA" id="ARBA00001974"/>
    </source>
</evidence>
<dbReference type="PANTHER" id="PTHR43098">
    <property type="entry name" value="L-ORNITHINE N(5)-MONOOXYGENASE-RELATED"/>
    <property type="match status" value="1"/>
</dbReference>
<organism evidence="8 9">
    <name type="scientific">Colletotrichum karsti</name>
    <dbReference type="NCBI Taxonomy" id="1095194"/>
    <lineage>
        <taxon>Eukaryota</taxon>
        <taxon>Fungi</taxon>
        <taxon>Dikarya</taxon>
        <taxon>Ascomycota</taxon>
        <taxon>Pezizomycotina</taxon>
        <taxon>Sordariomycetes</taxon>
        <taxon>Hypocreomycetidae</taxon>
        <taxon>Glomerellales</taxon>
        <taxon>Glomerellaceae</taxon>
        <taxon>Colletotrichum</taxon>
        <taxon>Colletotrichum boninense species complex</taxon>
    </lineage>
</organism>
<evidence type="ECO:0000313" key="9">
    <source>
        <dbReference type="Proteomes" id="UP000781932"/>
    </source>
</evidence>
<comment type="similarity">
    <text evidence="2">Belongs to the FAD-binding monooxygenase family.</text>
</comment>
<dbReference type="GO" id="GO:0016491">
    <property type="term" value="F:oxidoreductase activity"/>
    <property type="evidence" value="ECO:0007669"/>
    <property type="project" value="UniProtKB-KW"/>
</dbReference>
<keyword evidence="4" id="KW-0274">FAD</keyword>
<dbReference type="Pfam" id="PF13450">
    <property type="entry name" value="NAD_binding_8"/>
    <property type="match status" value="1"/>
</dbReference>
<dbReference type="PANTHER" id="PTHR43098:SF2">
    <property type="entry name" value="FAD-BINDING MONOOXYGENASE AUSB-RELATED"/>
    <property type="match status" value="1"/>
</dbReference>